<reference evidence="2" key="1">
    <citation type="submission" date="2016-10" db="EMBL/GenBank/DDBJ databases">
        <authorList>
            <person name="Varghese N."/>
            <person name="Submissions S."/>
        </authorList>
    </citation>
    <scope>NUCLEOTIDE SEQUENCE [LARGE SCALE GENOMIC DNA]</scope>
    <source>
        <strain evidence="2">DSM 26382</strain>
    </source>
</reference>
<dbReference type="RefSeq" id="WP_186351527.1">
    <property type="nucleotide sequence ID" value="NZ_FMZQ01000015.1"/>
</dbReference>
<dbReference type="Gene3D" id="1.10.238.160">
    <property type="match status" value="1"/>
</dbReference>
<dbReference type="Proteomes" id="UP000199467">
    <property type="component" value="Unassembled WGS sequence"/>
</dbReference>
<accession>A0A1G6UB58</accession>
<evidence type="ECO:0000313" key="2">
    <source>
        <dbReference type="Proteomes" id="UP000199467"/>
    </source>
</evidence>
<dbReference type="PANTHER" id="PTHR36154:SF1">
    <property type="entry name" value="DNA-BINDING TRANSCRIPTIONAL ACTIVATOR ALPA"/>
    <property type="match status" value="1"/>
</dbReference>
<dbReference type="Pfam" id="PF05930">
    <property type="entry name" value="Phage_AlpA"/>
    <property type="match status" value="1"/>
</dbReference>
<protein>
    <submittedName>
        <fullName evidence="1">Transcriptional regulator, AlpA family</fullName>
    </submittedName>
</protein>
<dbReference type="PANTHER" id="PTHR36154">
    <property type="entry name" value="DNA-BINDING TRANSCRIPTIONAL ACTIVATOR ALPA"/>
    <property type="match status" value="1"/>
</dbReference>
<dbReference type="InterPro" id="IPR052931">
    <property type="entry name" value="Prophage_regulatory_activator"/>
</dbReference>
<gene>
    <name evidence="1" type="ORF">SAMN05216576_11599</name>
</gene>
<name>A0A1G6UB58_9GAMM</name>
<evidence type="ECO:0000313" key="1">
    <source>
        <dbReference type="EMBL" id="SDD38598.1"/>
    </source>
</evidence>
<proteinExistence type="predicted"/>
<organism evidence="1 2">
    <name type="scientific">Ectopseudomonas chengduensis</name>
    <dbReference type="NCBI Taxonomy" id="489632"/>
    <lineage>
        <taxon>Bacteria</taxon>
        <taxon>Pseudomonadati</taxon>
        <taxon>Pseudomonadota</taxon>
        <taxon>Gammaproteobacteria</taxon>
        <taxon>Pseudomonadales</taxon>
        <taxon>Pseudomonadaceae</taxon>
        <taxon>Ectopseudomonas</taxon>
    </lineage>
</organism>
<keyword evidence="2" id="KW-1185">Reference proteome</keyword>
<sequence length="76" mass="8674">MPTTVIAAKTHAHAPRTQRRIYRLRHVMASTGFGRAWIYQLMADGKFPKAIRIGKRAVGWDGDLVDQWVADRLEGR</sequence>
<dbReference type="AlphaFoldDB" id="A0A1G6UB58"/>
<dbReference type="InterPro" id="IPR010260">
    <property type="entry name" value="AlpA"/>
</dbReference>
<dbReference type="EMBL" id="FMZQ01000015">
    <property type="protein sequence ID" value="SDD38598.1"/>
    <property type="molecule type" value="Genomic_DNA"/>
</dbReference>